<proteinExistence type="predicted"/>
<accession>A0A9N9K4S4</accession>
<evidence type="ECO:0000313" key="2">
    <source>
        <dbReference type="EMBL" id="CAG8808885.1"/>
    </source>
</evidence>
<feature type="compositionally biased region" description="Basic residues" evidence="1">
    <location>
        <begin position="1"/>
        <end position="12"/>
    </location>
</feature>
<dbReference type="AlphaFoldDB" id="A0A9N9K4S4"/>
<sequence>MHRTTKKRKHKTTNSITIQDSQDEASVGTVFQLDLSNKSSWVWEFFCLEICKKDDE</sequence>
<feature type="non-terminal residue" evidence="2">
    <location>
        <position position="56"/>
    </location>
</feature>
<protein>
    <submittedName>
        <fullName evidence="2">24742_t:CDS:1</fullName>
    </submittedName>
</protein>
<comment type="caution">
    <text evidence="2">The sequence shown here is derived from an EMBL/GenBank/DDBJ whole genome shotgun (WGS) entry which is preliminary data.</text>
</comment>
<evidence type="ECO:0000256" key="1">
    <source>
        <dbReference type="SAM" id="MobiDB-lite"/>
    </source>
</evidence>
<gene>
    <name evidence="2" type="ORF">CPELLU_LOCUS18424</name>
</gene>
<reference evidence="2" key="1">
    <citation type="submission" date="2021-06" db="EMBL/GenBank/DDBJ databases">
        <authorList>
            <person name="Kallberg Y."/>
            <person name="Tangrot J."/>
            <person name="Rosling A."/>
        </authorList>
    </citation>
    <scope>NUCLEOTIDE SEQUENCE</scope>
    <source>
        <strain evidence="2">FL966</strain>
    </source>
</reference>
<name>A0A9N9K4S4_9GLOM</name>
<organism evidence="2 3">
    <name type="scientific">Cetraspora pellucida</name>
    <dbReference type="NCBI Taxonomy" id="1433469"/>
    <lineage>
        <taxon>Eukaryota</taxon>
        <taxon>Fungi</taxon>
        <taxon>Fungi incertae sedis</taxon>
        <taxon>Mucoromycota</taxon>
        <taxon>Glomeromycotina</taxon>
        <taxon>Glomeromycetes</taxon>
        <taxon>Diversisporales</taxon>
        <taxon>Gigasporaceae</taxon>
        <taxon>Cetraspora</taxon>
    </lineage>
</organism>
<feature type="region of interest" description="Disordered" evidence="1">
    <location>
        <begin position="1"/>
        <end position="25"/>
    </location>
</feature>
<keyword evidence="3" id="KW-1185">Reference proteome</keyword>
<dbReference type="EMBL" id="CAJVQA010036656">
    <property type="protein sequence ID" value="CAG8808885.1"/>
    <property type="molecule type" value="Genomic_DNA"/>
</dbReference>
<evidence type="ECO:0000313" key="3">
    <source>
        <dbReference type="Proteomes" id="UP000789759"/>
    </source>
</evidence>
<dbReference type="Proteomes" id="UP000789759">
    <property type="component" value="Unassembled WGS sequence"/>
</dbReference>